<evidence type="ECO:0000259" key="9">
    <source>
        <dbReference type="PROSITE" id="PS50011"/>
    </source>
</evidence>
<dbReference type="EMBL" id="LNIX01000040">
    <property type="protein sequence ID" value="OXA39196.1"/>
    <property type="molecule type" value="Genomic_DNA"/>
</dbReference>
<keyword evidence="5 10" id="KW-0418">Kinase</keyword>
<evidence type="ECO:0000313" key="11">
    <source>
        <dbReference type="Proteomes" id="UP000198287"/>
    </source>
</evidence>
<evidence type="ECO:0000256" key="4">
    <source>
        <dbReference type="ARBA" id="ARBA00022741"/>
    </source>
</evidence>
<evidence type="ECO:0000313" key="10">
    <source>
        <dbReference type="EMBL" id="OXA39196.1"/>
    </source>
</evidence>
<keyword evidence="2" id="KW-0723">Serine/threonine-protein kinase</keyword>
<dbReference type="Gene3D" id="1.10.510.10">
    <property type="entry name" value="Transferase(Phosphotransferase) domain 1"/>
    <property type="match status" value="1"/>
</dbReference>
<feature type="coiled-coil region" evidence="8">
    <location>
        <begin position="49"/>
        <end position="76"/>
    </location>
</feature>
<organism evidence="10 11">
    <name type="scientific">Folsomia candida</name>
    <name type="common">Springtail</name>
    <dbReference type="NCBI Taxonomy" id="158441"/>
    <lineage>
        <taxon>Eukaryota</taxon>
        <taxon>Metazoa</taxon>
        <taxon>Ecdysozoa</taxon>
        <taxon>Arthropoda</taxon>
        <taxon>Hexapoda</taxon>
        <taxon>Collembola</taxon>
        <taxon>Entomobryomorpha</taxon>
        <taxon>Isotomoidea</taxon>
        <taxon>Isotomidae</taxon>
        <taxon>Proisotominae</taxon>
        <taxon>Folsomia</taxon>
    </lineage>
</organism>
<keyword evidence="10" id="KW-0396">Initiation factor</keyword>
<keyword evidence="10" id="KW-0648">Protein biosynthesis</keyword>
<dbReference type="SUPFAM" id="SSF51126">
    <property type="entry name" value="Pectin lyase-like"/>
    <property type="match status" value="1"/>
</dbReference>
<name>A0A226D4L1_FOLCA</name>
<evidence type="ECO:0000256" key="5">
    <source>
        <dbReference type="ARBA" id="ARBA00022777"/>
    </source>
</evidence>
<keyword evidence="11" id="KW-1185">Reference proteome</keyword>
<dbReference type="GO" id="GO:0005737">
    <property type="term" value="C:cytoplasm"/>
    <property type="evidence" value="ECO:0007669"/>
    <property type="project" value="TreeGrafter"/>
</dbReference>
<dbReference type="PANTHER" id="PTHR11042:SF160">
    <property type="entry name" value="EUKARYOTIC TRANSLATION INITIATION FACTOR 2-ALPHA KINASE 1"/>
    <property type="match status" value="1"/>
</dbReference>
<keyword evidence="4 7" id="KW-0547">Nucleotide-binding</keyword>
<keyword evidence="6 7" id="KW-0067">ATP-binding</keyword>
<dbReference type="Proteomes" id="UP000198287">
    <property type="component" value="Unassembled WGS sequence"/>
</dbReference>
<dbReference type="SUPFAM" id="SSF56112">
    <property type="entry name" value="Protein kinase-like (PK-like)"/>
    <property type="match status" value="1"/>
</dbReference>
<dbReference type="GO" id="GO:0003743">
    <property type="term" value="F:translation initiation factor activity"/>
    <property type="evidence" value="ECO:0007669"/>
    <property type="project" value="UniProtKB-KW"/>
</dbReference>
<dbReference type="GO" id="GO:0004694">
    <property type="term" value="F:eukaryotic translation initiation factor 2alpha kinase activity"/>
    <property type="evidence" value="ECO:0007669"/>
    <property type="project" value="TreeGrafter"/>
</dbReference>
<dbReference type="InterPro" id="IPR011050">
    <property type="entry name" value="Pectin_lyase_fold/virulence"/>
</dbReference>
<dbReference type="OrthoDB" id="1405469at2759"/>
<dbReference type="AlphaFoldDB" id="A0A226D4L1"/>
<dbReference type="GO" id="GO:0005524">
    <property type="term" value="F:ATP binding"/>
    <property type="evidence" value="ECO:0007669"/>
    <property type="project" value="UniProtKB-UniRule"/>
</dbReference>
<keyword evidence="3" id="KW-0808">Transferase</keyword>
<evidence type="ECO:0000256" key="3">
    <source>
        <dbReference type="ARBA" id="ARBA00022679"/>
    </source>
</evidence>
<protein>
    <recommendedName>
        <fullName evidence="1">non-specific serine/threonine protein kinase</fullName>
        <ecNumber evidence="1">2.7.11.1</ecNumber>
    </recommendedName>
</protein>
<dbReference type="PROSITE" id="PS00107">
    <property type="entry name" value="PROTEIN_KINASE_ATP"/>
    <property type="match status" value="1"/>
</dbReference>
<dbReference type="InterPro" id="IPR000719">
    <property type="entry name" value="Prot_kinase_dom"/>
</dbReference>
<dbReference type="Gene3D" id="3.30.200.20">
    <property type="entry name" value="Phosphorylase Kinase, domain 1"/>
    <property type="match status" value="1"/>
</dbReference>
<evidence type="ECO:0000256" key="8">
    <source>
        <dbReference type="SAM" id="Coils"/>
    </source>
</evidence>
<accession>A0A226D4L1</accession>
<gene>
    <name evidence="10" type="ORF">Fcan01_26057</name>
</gene>
<dbReference type="EC" id="2.7.11.1" evidence="1"/>
<dbReference type="Pfam" id="PF00069">
    <property type="entry name" value="Pkinase"/>
    <property type="match status" value="1"/>
</dbReference>
<dbReference type="GO" id="GO:0005634">
    <property type="term" value="C:nucleus"/>
    <property type="evidence" value="ECO:0007669"/>
    <property type="project" value="TreeGrafter"/>
</dbReference>
<dbReference type="PANTHER" id="PTHR11042">
    <property type="entry name" value="EUKARYOTIC TRANSLATION INITIATION FACTOR 2-ALPHA KINASE EIF2-ALPHA KINASE -RELATED"/>
    <property type="match status" value="1"/>
</dbReference>
<feature type="binding site" evidence="7">
    <location>
        <position position="45"/>
    </location>
    <ligand>
        <name>ATP</name>
        <dbReference type="ChEBI" id="CHEBI:30616"/>
    </ligand>
</feature>
<dbReference type="InterPro" id="IPR011009">
    <property type="entry name" value="Kinase-like_dom_sf"/>
</dbReference>
<evidence type="ECO:0000256" key="7">
    <source>
        <dbReference type="PROSITE-ProRule" id="PRU10141"/>
    </source>
</evidence>
<keyword evidence="8" id="KW-0175">Coiled coil</keyword>
<evidence type="ECO:0000256" key="2">
    <source>
        <dbReference type="ARBA" id="ARBA00022527"/>
    </source>
</evidence>
<feature type="domain" description="Protein kinase" evidence="9">
    <location>
        <begin position="15"/>
        <end position="325"/>
    </location>
</feature>
<evidence type="ECO:0000256" key="1">
    <source>
        <dbReference type="ARBA" id="ARBA00012513"/>
    </source>
</evidence>
<dbReference type="PROSITE" id="PS50011">
    <property type="entry name" value="PROTEIN_KINASE_DOM"/>
    <property type="match status" value="1"/>
</dbReference>
<dbReference type="CDD" id="cd00180">
    <property type="entry name" value="PKc"/>
    <property type="match status" value="1"/>
</dbReference>
<dbReference type="InterPro" id="IPR008266">
    <property type="entry name" value="Tyr_kinase_AS"/>
</dbReference>
<dbReference type="InterPro" id="IPR017441">
    <property type="entry name" value="Protein_kinase_ATP_BS"/>
</dbReference>
<dbReference type="PROSITE" id="PS00109">
    <property type="entry name" value="PROTEIN_KINASE_TYR"/>
    <property type="match status" value="1"/>
</dbReference>
<evidence type="ECO:0000256" key="6">
    <source>
        <dbReference type="ARBA" id="ARBA00022840"/>
    </source>
</evidence>
<sequence>MEPETTTFTSWFDHLSLEEFLGAGSYGHVFKAISGAESERLSAVKVIFIDTFGKLTEELEKEKERASREYNLMTGKKHENVLEILKSTYTNFTVSDLNIIKNLDCLKENKNAANMINFRIIEASENPIPTFCIQMELCGKNLRQWLNAQSINNPELDQIKKTIIRNMFEGLKYLHSNNIMHRDFRPENVMFSYSSTTDFLLPVKVGDFGLCRNVHREQTVTGTLTPGLGHDLYRAPETRGSNYGVQADIFSFGLVLWEVTHLLRQREIGKIFYQLVDESKTNLVKPSTLFRNVNESIISLTRRRVQDRIKSLHEVENLDENHNQFTVKKRKALVEILKTCKPGDTIVLKDFVGTRYAYAEYELCADNVTLYQEGRVNGHHNWGLVVKGNSCAIKNITFNKIKIEGSNNLLQDINCSEFNLIGCNNKVSNSKVRDYFGVRSVVSGDSNSLENLQIIYESGGILVSGSGNTFLSLKFKHLNNIGLIISGSRNVVRDFKIESRDNPRRDPNNSYYLKNLTKLHAITENYSDEIKRVYDTYGAIGIITTPTSSETVISNTICENVLISGMQHQLESVIINKTLHLEGENHSINSCKAHQLFDKSHSTALIDSNFEIAELN</sequence>
<proteinExistence type="predicted"/>
<dbReference type="InterPro" id="IPR050339">
    <property type="entry name" value="CC_SR_Kinase"/>
</dbReference>
<comment type="caution">
    <text evidence="10">The sequence shown here is derived from an EMBL/GenBank/DDBJ whole genome shotgun (WGS) entry which is preliminary data.</text>
</comment>
<reference evidence="10 11" key="1">
    <citation type="submission" date="2015-12" db="EMBL/GenBank/DDBJ databases">
        <title>The genome of Folsomia candida.</title>
        <authorList>
            <person name="Faddeeva A."/>
            <person name="Derks M.F."/>
            <person name="Anvar Y."/>
            <person name="Smit S."/>
            <person name="Van Straalen N."/>
            <person name="Roelofs D."/>
        </authorList>
    </citation>
    <scope>NUCLEOTIDE SEQUENCE [LARGE SCALE GENOMIC DNA]</scope>
    <source>
        <strain evidence="10 11">VU population</strain>
        <tissue evidence="10">Whole body</tissue>
    </source>
</reference>